<keyword evidence="7 14" id="KW-0749">Sporulation</keyword>
<evidence type="ECO:0000256" key="17">
    <source>
        <dbReference type="SAM" id="MobiDB-lite"/>
    </source>
</evidence>
<dbReference type="PIRSF" id="PIRSF002937">
    <property type="entry name" value="Res_reg_Spo0A"/>
    <property type="match status" value="1"/>
</dbReference>
<evidence type="ECO:0000256" key="2">
    <source>
        <dbReference type="ARBA" id="ARBA00018672"/>
    </source>
</evidence>
<name>A0A9D2L7I0_9FIRM</name>
<reference evidence="19" key="2">
    <citation type="submission" date="2021-04" db="EMBL/GenBank/DDBJ databases">
        <authorList>
            <person name="Gilroy R."/>
        </authorList>
    </citation>
    <scope>NUCLEOTIDE SEQUENCE</scope>
    <source>
        <strain evidence="19">CHK188-4685</strain>
    </source>
</reference>
<dbReference type="GO" id="GO:0051606">
    <property type="term" value="P:detection of stimulus"/>
    <property type="evidence" value="ECO:0007669"/>
    <property type="project" value="UniProtKB-UniRule"/>
</dbReference>
<comment type="caution">
    <text evidence="19">The sequence shown here is derived from an EMBL/GenBank/DDBJ whole genome shotgun (WGS) entry which is preliminary data.</text>
</comment>
<accession>A0A9D2L7I0</accession>
<dbReference type="PROSITE" id="PS50110">
    <property type="entry name" value="RESPONSE_REGULATORY"/>
    <property type="match status" value="1"/>
</dbReference>
<keyword evidence="10 14" id="KW-0238">DNA-binding</keyword>
<keyword evidence="6 14" id="KW-0106">Calcium</keyword>
<evidence type="ECO:0000256" key="13">
    <source>
        <dbReference type="ARBA" id="ARBA00024867"/>
    </source>
</evidence>
<dbReference type="GO" id="GO:0003677">
    <property type="term" value="F:DNA binding"/>
    <property type="evidence" value="ECO:0007669"/>
    <property type="project" value="UniProtKB-KW"/>
</dbReference>
<dbReference type="Pfam" id="PF08769">
    <property type="entry name" value="Spo0A_C"/>
    <property type="match status" value="1"/>
</dbReference>
<feature type="binding site" evidence="15">
    <location>
        <position position="11"/>
    </location>
    <ligand>
        <name>Ca(2+)</name>
        <dbReference type="ChEBI" id="CHEBI:29108"/>
    </ligand>
</feature>
<dbReference type="GO" id="GO:0030435">
    <property type="term" value="P:sporulation resulting in formation of a cellular spore"/>
    <property type="evidence" value="ECO:0007669"/>
    <property type="project" value="UniProtKB-UniRule"/>
</dbReference>
<dbReference type="EMBL" id="DWYS01000074">
    <property type="protein sequence ID" value="HJB07457.1"/>
    <property type="molecule type" value="Genomic_DNA"/>
</dbReference>
<sequence length="276" mass="30770">MKELSIAIVDDNPMVLNTLEGILGQEKDMSVIGRAENGEDALHMITNKNPDVVLLDLIMPKIDGISVVERIKQSDSLKKIPAFIILSAVAGEQMAEEAFRAGANYYLMKPFDRETLVNRIRTVGKQEGERKAGTGSAGKAFAPENAKKEQKKDRAAYMEEHLETDITKMLHELGIPAHIKGYQYLRDAISMTVKDQEMMTSVTKILYPTIAKHHQTTASRVERAIRHAIEVAWGRGKLETIDQVFGYTVSTGKGKPTNSEFIALIADQILLEYKKI</sequence>
<evidence type="ECO:0000256" key="3">
    <source>
        <dbReference type="ARBA" id="ARBA00022490"/>
    </source>
</evidence>
<dbReference type="GO" id="GO:0003700">
    <property type="term" value="F:DNA-binding transcription factor activity"/>
    <property type="evidence" value="ECO:0007669"/>
    <property type="project" value="InterPro"/>
</dbReference>
<evidence type="ECO:0000256" key="4">
    <source>
        <dbReference type="ARBA" id="ARBA00022491"/>
    </source>
</evidence>
<evidence type="ECO:0000256" key="12">
    <source>
        <dbReference type="ARBA" id="ARBA00023163"/>
    </source>
</evidence>
<keyword evidence="9 14" id="KW-0805">Transcription regulation</keyword>
<dbReference type="InterPro" id="IPR050595">
    <property type="entry name" value="Bact_response_regulator"/>
</dbReference>
<keyword evidence="14 15" id="KW-0479">Metal-binding</keyword>
<comment type="function">
    <text evidence="13 14">May play the central regulatory role in sporulation. It may be an element of the effector pathway responsible for the activation of sporulation genes in response to nutritional stress. Spo0A may act in concert with spo0H (a sigma factor) to control the expression of some genes that are critical to the sporulation process.</text>
</comment>
<evidence type="ECO:0000256" key="15">
    <source>
        <dbReference type="PIRSR" id="PIRSR002937-1"/>
    </source>
</evidence>
<evidence type="ECO:0000256" key="9">
    <source>
        <dbReference type="ARBA" id="ARBA00023015"/>
    </source>
</evidence>
<keyword evidence="3 14" id="KW-0963">Cytoplasm</keyword>
<evidence type="ECO:0000256" key="16">
    <source>
        <dbReference type="PROSITE-ProRule" id="PRU00169"/>
    </source>
</evidence>
<dbReference type="Gene3D" id="1.10.10.10">
    <property type="entry name" value="Winged helix-like DNA-binding domain superfamily/Winged helix DNA-binding domain"/>
    <property type="match status" value="1"/>
</dbReference>
<feature type="domain" description="Response regulatory" evidence="18">
    <location>
        <begin position="5"/>
        <end position="124"/>
    </location>
</feature>
<keyword evidence="12 14" id="KW-0804">Transcription</keyword>
<evidence type="ECO:0000256" key="14">
    <source>
        <dbReference type="PIRNR" id="PIRNR002937"/>
    </source>
</evidence>
<dbReference type="SMART" id="SM00448">
    <property type="entry name" value="REC"/>
    <property type="match status" value="1"/>
</dbReference>
<dbReference type="PANTHER" id="PTHR44591">
    <property type="entry name" value="STRESS RESPONSE REGULATOR PROTEIN 1"/>
    <property type="match status" value="1"/>
</dbReference>
<dbReference type="Pfam" id="PF00072">
    <property type="entry name" value="Response_reg"/>
    <property type="match status" value="1"/>
</dbReference>
<dbReference type="InterPro" id="IPR014879">
    <property type="entry name" value="Spo0A_C"/>
</dbReference>
<comment type="cofactor">
    <cofactor evidence="14 15">
        <name>Ca(2+)</name>
        <dbReference type="ChEBI" id="CHEBI:29108"/>
    </cofactor>
    <text evidence="14 15">Binds 1 Ca(2+) ion per subunit.</text>
</comment>
<dbReference type="SUPFAM" id="SSF52172">
    <property type="entry name" value="CheY-like"/>
    <property type="match status" value="1"/>
</dbReference>
<feature type="binding site" evidence="15">
    <location>
        <position position="56"/>
    </location>
    <ligand>
        <name>Ca(2+)</name>
        <dbReference type="ChEBI" id="CHEBI:29108"/>
    </ligand>
</feature>
<dbReference type="SUPFAM" id="SSF46894">
    <property type="entry name" value="C-terminal effector domain of the bipartite response regulators"/>
    <property type="match status" value="1"/>
</dbReference>
<feature type="binding site" evidence="15">
    <location>
        <position position="10"/>
    </location>
    <ligand>
        <name>Ca(2+)</name>
        <dbReference type="ChEBI" id="CHEBI:29108"/>
    </ligand>
</feature>
<dbReference type="GO" id="GO:0042173">
    <property type="term" value="P:regulation of sporulation resulting in formation of a cellular spore"/>
    <property type="evidence" value="ECO:0007669"/>
    <property type="project" value="InterPro"/>
</dbReference>
<dbReference type="InterPro" id="IPR011006">
    <property type="entry name" value="CheY-like_superfamily"/>
</dbReference>
<dbReference type="Proteomes" id="UP000886804">
    <property type="component" value="Unassembled WGS sequence"/>
</dbReference>
<dbReference type="GO" id="GO:0005737">
    <property type="term" value="C:cytoplasm"/>
    <property type="evidence" value="ECO:0007669"/>
    <property type="project" value="UniProtKB-SubCell"/>
</dbReference>
<dbReference type="PANTHER" id="PTHR44591:SF3">
    <property type="entry name" value="RESPONSE REGULATORY DOMAIN-CONTAINING PROTEIN"/>
    <property type="match status" value="1"/>
</dbReference>
<feature type="region of interest" description="Disordered" evidence="17">
    <location>
        <begin position="127"/>
        <end position="152"/>
    </location>
</feature>
<dbReference type="InterPro" id="IPR036388">
    <property type="entry name" value="WH-like_DNA-bd_sf"/>
</dbReference>
<evidence type="ECO:0000256" key="5">
    <source>
        <dbReference type="ARBA" id="ARBA00022553"/>
    </source>
</evidence>
<dbReference type="AlphaFoldDB" id="A0A9D2L7I0"/>
<proteinExistence type="predicted"/>
<feature type="modified residue" description="4-aspartylphosphate" evidence="16">
    <location>
        <position position="56"/>
    </location>
</feature>
<evidence type="ECO:0000256" key="8">
    <source>
        <dbReference type="ARBA" id="ARBA00023012"/>
    </source>
</evidence>
<evidence type="ECO:0000256" key="6">
    <source>
        <dbReference type="ARBA" id="ARBA00022837"/>
    </source>
</evidence>
<keyword evidence="5 16" id="KW-0597">Phosphoprotein</keyword>
<evidence type="ECO:0000313" key="20">
    <source>
        <dbReference type="Proteomes" id="UP000886804"/>
    </source>
</evidence>
<evidence type="ECO:0000256" key="1">
    <source>
        <dbReference type="ARBA" id="ARBA00004496"/>
    </source>
</evidence>
<keyword evidence="8 14" id="KW-0902">Two-component regulatory system</keyword>
<evidence type="ECO:0000256" key="11">
    <source>
        <dbReference type="ARBA" id="ARBA00023159"/>
    </source>
</evidence>
<gene>
    <name evidence="19" type="primary">spo0A</name>
    <name evidence="19" type="ORF">H9716_06260</name>
</gene>
<keyword evidence="4 14" id="KW-0678">Repressor</keyword>
<comment type="subcellular location">
    <subcellularLocation>
        <location evidence="1 14">Cytoplasm</location>
    </subcellularLocation>
</comment>
<organism evidence="19 20">
    <name type="scientific">Candidatus Enterocloster faecavium</name>
    <dbReference type="NCBI Taxonomy" id="2838560"/>
    <lineage>
        <taxon>Bacteria</taxon>
        <taxon>Bacillati</taxon>
        <taxon>Bacillota</taxon>
        <taxon>Clostridia</taxon>
        <taxon>Lachnospirales</taxon>
        <taxon>Lachnospiraceae</taxon>
        <taxon>Enterocloster</taxon>
    </lineage>
</organism>
<protein>
    <recommendedName>
        <fullName evidence="2 14">Stage 0 sporulation protein A homolog</fullName>
    </recommendedName>
</protein>
<evidence type="ECO:0000313" key="19">
    <source>
        <dbReference type="EMBL" id="HJB07457.1"/>
    </source>
</evidence>
<dbReference type="InterPro" id="IPR001789">
    <property type="entry name" value="Sig_transdc_resp-reg_receiver"/>
</dbReference>
<evidence type="ECO:0000259" key="18">
    <source>
        <dbReference type="PROSITE" id="PS50110"/>
    </source>
</evidence>
<dbReference type="InterPro" id="IPR016032">
    <property type="entry name" value="Sig_transdc_resp-reg_C-effctor"/>
</dbReference>
<dbReference type="GO" id="GO:0005509">
    <property type="term" value="F:calcium ion binding"/>
    <property type="evidence" value="ECO:0007669"/>
    <property type="project" value="UniProtKB-UniRule"/>
</dbReference>
<evidence type="ECO:0000256" key="10">
    <source>
        <dbReference type="ARBA" id="ARBA00023125"/>
    </source>
</evidence>
<dbReference type="GO" id="GO:0000160">
    <property type="term" value="P:phosphorelay signal transduction system"/>
    <property type="evidence" value="ECO:0007669"/>
    <property type="project" value="UniProtKB-UniRule"/>
</dbReference>
<reference evidence="19" key="1">
    <citation type="journal article" date="2021" name="PeerJ">
        <title>Extensive microbial diversity within the chicken gut microbiome revealed by metagenomics and culture.</title>
        <authorList>
            <person name="Gilroy R."/>
            <person name="Ravi A."/>
            <person name="Getino M."/>
            <person name="Pursley I."/>
            <person name="Horton D.L."/>
            <person name="Alikhan N.F."/>
            <person name="Baker D."/>
            <person name="Gharbi K."/>
            <person name="Hall N."/>
            <person name="Watson M."/>
            <person name="Adriaenssens E.M."/>
            <person name="Foster-Nyarko E."/>
            <person name="Jarju S."/>
            <person name="Secka A."/>
            <person name="Antonio M."/>
            <person name="Oren A."/>
            <person name="Chaudhuri R.R."/>
            <person name="La Ragione R."/>
            <person name="Hildebrand F."/>
            <person name="Pallen M.J."/>
        </authorList>
    </citation>
    <scope>NUCLEOTIDE SEQUENCE</scope>
    <source>
        <strain evidence="19">CHK188-4685</strain>
    </source>
</reference>
<dbReference type="InterPro" id="IPR012052">
    <property type="entry name" value="Spore_0_A"/>
</dbReference>
<keyword evidence="11 14" id="KW-0010">Activator</keyword>
<evidence type="ECO:0000256" key="7">
    <source>
        <dbReference type="ARBA" id="ARBA00022969"/>
    </source>
</evidence>
<dbReference type="Gene3D" id="3.40.50.2300">
    <property type="match status" value="1"/>
</dbReference>
<dbReference type="NCBIfam" id="TIGR02875">
    <property type="entry name" value="spore_0_A"/>
    <property type="match status" value="1"/>
</dbReference>